<keyword evidence="3" id="KW-1185">Reference proteome</keyword>
<dbReference type="Proteomes" id="UP000184452">
    <property type="component" value="Unassembled WGS sequence"/>
</dbReference>
<organism evidence="2 3">
    <name type="scientific">Nocardiopsis flavescens</name>
    <dbReference type="NCBI Taxonomy" id="758803"/>
    <lineage>
        <taxon>Bacteria</taxon>
        <taxon>Bacillati</taxon>
        <taxon>Actinomycetota</taxon>
        <taxon>Actinomycetes</taxon>
        <taxon>Streptosporangiales</taxon>
        <taxon>Nocardiopsidaceae</taxon>
        <taxon>Nocardiopsis</taxon>
    </lineage>
</organism>
<proteinExistence type="predicted"/>
<evidence type="ECO:0000256" key="1">
    <source>
        <dbReference type="SAM" id="MobiDB-lite"/>
    </source>
</evidence>
<protein>
    <submittedName>
        <fullName evidence="2">Uncharacterized protein</fullName>
    </submittedName>
</protein>
<dbReference type="EMBL" id="FQZK01000002">
    <property type="protein sequence ID" value="SHI79068.1"/>
    <property type="molecule type" value="Genomic_DNA"/>
</dbReference>
<evidence type="ECO:0000313" key="2">
    <source>
        <dbReference type="EMBL" id="SHI79068.1"/>
    </source>
</evidence>
<dbReference type="AlphaFoldDB" id="A0A1M6E1B8"/>
<gene>
    <name evidence="2" type="ORF">SAMN05421803_102101</name>
</gene>
<feature type="region of interest" description="Disordered" evidence="1">
    <location>
        <begin position="39"/>
        <end position="63"/>
    </location>
</feature>
<reference evidence="2 3" key="1">
    <citation type="submission" date="2016-11" db="EMBL/GenBank/DDBJ databases">
        <authorList>
            <person name="Jaros S."/>
            <person name="Januszkiewicz K."/>
            <person name="Wedrychowicz H."/>
        </authorList>
    </citation>
    <scope>NUCLEOTIDE SEQUENCE [LARGE SCALE GENOMIC DNA]</scope>
    <source>
        <strain evidence="2 3">CGMCC 4.5723</strain>
    </source>
</reference>
<evidence type="ECO:0000313" key="3">
    <source>
        <dbReference type="Proteomes" id="UP000184452"/>
    </source>
</evidence>
<sequence length="63" mass="6751">MRRGAPGRRAAARRAGPVVEGMYAGLGEATHGEWVRAENAPATVDPDALHPGARRYQQEQGLL</sequence>
<accession>A0A1M6E1B8</accession>
<name>A0A1M6E1B8_9ACTN</name>
<dbReference type="STRING" id="758803.SAMN05421803_102101"/>